<sequence>MNALIAVVFSLAVLVPSAVGSGAVPQAGAGVSIELDRSDLALVVGDRFGFTSTLRNDGTRPMPDVVAHVDVVGLDPGVYVDPEDWSSERTQFVGTLPAGQSVQLAWTVQAVNPGPLVIYVTVTSQQGSVAVAVSPALRLDVASRSTVSGGGILPVVFGVPAVALIAIGLVLYLRRRGGSRAGT</sequence>
<comment type="caution">
    <text evidence="3">The sequence shown here is derived from an EMBL/GenBank/DDBJ whole genome shotgun (WGS) entry which is preliminary data.</text>
</comment>
<dbReference type="GO" id="GO:0005975">
    <property type="term" value="P:carbohydrate metabolic process"/>
    <property type="evidence" value="ECO:0007669"/>
    <property type="project" value="UniProtKB-ARBA"/>
</dbReference>
<evidence type="ECO:0000256" key="1">
    <source>
        <dbReference type="SAM" id="Phobius"/>
    </source>
</evidence>
<dbReference type="AlphaFoldDB" id="A0A848DIG4"/>
<evidence type="ECO:0000256" key="2">
    <source>
        <dbReference type="SAM" id="SignalP"/>
    </source>
</evidence>
<accession>A0A848DIG4</accession>
<keyword evidence="4" id="KW-1185">Reference proteome</keyword>
<evidence type="ECO:0000313" key="3">
    <source>
        <dbReference type="EMBL" id="NMH92480.1"/>
    </source>
</evidence>
<reference evidence="3 4" key="1">
    <citation type="submission" date="2020-04" db="EMBL/GenBank/DDBJ databases">
        <authorList>
            <person name="Klaysubun C."/>
            <person name="Duangmal K."/>
            <person name="Lipun K."/>
        </authorList>
    </citation>
    <scope>NUCLEOTIDE SEQUENCE [LARGE SCALE GENOMIC DNA]</scope>
    <source>
        <strain evidence="3 4">DSM 45300</strain>
    </source>
</reference>
<keyword evidence="2" id="KW-0732">Signal</keyword>
<dbReference type="Gene3D" id="2.60.40.10">
    <property type="entry name" value="Immunoglobulins"/>
    <property type="match status" value="1"/>
</dbReference>
<dbReference type="EMBL" id="JAAXKZ010000040">
    <property type="protein sequence ID" value="NMH92480.1"/>
    <property type="molecule type" value="Genomic_DNA"/>
</dbReference>
<dbReference type="InterPro" id="IPR013783">
    <property type="entry name" value="Ig-like_fold"/>
</dbReference>
<keyword evidence="1" id="KW-1133">Transmembrane helix</keyword>
<dbReference type="RefSeq" id="WP_169413187.1">
    <property type="nucleotide sequence ID" value="NZ_JAAXKZ010000040.1"/>
</dbReference>
<feature type="chain" id="PRO_5038670419" description="DUF11 domain-containing protein" evidence="2">
    <location>
        <begin position="22"/>
        <end position="183"/>
    </location>
</feature>
<proteinExistence type="predicted"/>
<evidence type="ECO:0008006" key="5">
    <source>
        <dbReference type="Google" id="ProtNLM"/>
    </source>
</evidence>
<protein>
    <recommendedName>
        <fullName evidence="5">DUF11 domain-containing protein</fullName>
    </recommendedName>
</protein>
<name>A0A848DIG4_9PSEU</name>
<evidence type="ECO:0000313" key="4">
    <source>
        <dbReference type="Proteomes" id="UP000586918"/>
    </source>
</evidence>
<dbReference type="Proteomes" id="UP000586918">
    <property type="component" value="Unassembled WGS sequence"/>
</dbReference>
<keyword evidence="1" id="KW-0812">Transmembrane</keyword>
<gene>
    <name evidence="3" type="ORF">HF519_13055</name>
</gene>
<keyword evidence="1" id="KW-0472">Membrane</keyword>
<organism evidence="3 4">
    <name type="scientific">Pseudonocardia bannensis</name>
    <dbReference type="NCBI Taxonomy" id="630973"/>
    <lineage>
        <taxon>Bacteria</taxon>
        <taxon>Bacillati</taxon>
        <taxon>Actinomycetota</taxon>
        <taxon>Actinomycetes</taxon>
        <taxon>Pseudonocardiales</taxon>
        <taxon>Pseudonocardiaceae</taxon>
        <taxon>Pseudonocardia</taxon>
    </lineage>
</organism>
<feature type="signal peptide" evidence="2">
    <location>
        <begin position="1"/>
        <end position="21"/>
    </location>
</feature>
<feature type="transmembrane region" description="Helical" evidence="1">
    <location>
        <begin position="152"/>
        <end position="173"/>
    </location>
</feature>